<feature type="region of interest" description="Disordered" evidence="1">
    <location>
        <begin position="27"/>
        <end position="62"/>
    </location>
</feature>
<dbReference type="Gene3D" id="1.25.40.10">
    <property type="entry name" value="Tetratricopeptide repeat domain"/>
    <property type="match status" value="1"/>
</dbReference>
<name>A0A6H1U5H7_9CYAN</name>
<evidence type="ECO:0000313" key="3">
    <source>
        <dbReference type="EMBL" id="QIZ73895.1"/>
    </source>
</evidence>
<dbReference type="SUPFAM" id="SSF48452">
    <property type="entry name" value="TPR-like"/>
    <property type="match status" value="1"/>
</dbReference>
<dbReference type="InterPro" id="IPR011990">
    <property type="entry name" value="TPR-like_helical_dom_sf"/>
</dbReference>
<evidence type="ECO:0000256" key="1">
    <source>
        <dbReference type="SAM" id="MobiDB-lite"/>
    </source>
</evidence>
<evidence type="ECO:0008006" key="5">
    <source>
        <dbReference type="Google" id="ProtNLM"/>
    </source>
</evidence>
<keyword evidence="2" id="KW-0732">Signal</keyword>
<sequence length="205" mass="22453">MTGWFSLPLLTALLLLPGAIASAQEVSEPDSFDRIQAPAGSNNSTPSAANSEPEIEDPNNLRPLAQDNTLLSVEAGERLMSEAGDAVAQQDYALAIQKLQQSREIFNQLSNFHQQLASSFNGIDNRISSAQRTKALETAQMRDRATFQLALVHRAQNQPELAVPLLIQIIQSQQPTRDLGQQAYQQLLELGFVDSPYPQQPTSSN</sequence>
<feature type="signal peptide" evidence="2">
    <location>
        <begin position="1"/>
        <end position="23"/>
    </location>
</feature>
<organism evidence="3 4">
    <name type="scientific">Oxynema aestuarii AP17</name>
    <dbReference type="NCBI Taxonomy" id="2064643"/>
    <lineage>
        <taxon>Bacteria</taxon>
        <taxon>Bacillati</taxon>
        <taxon>Cyanobacteriota</taxon>
        <taxon>Cyanophyceae</taxon>
        <taxon>Oscillatoriophycideae</taxon>
        <taxon>Oscillatoriales</taxon>
        <taxon>Oscillatoriaceae</taxon>
        <taxon>Oxynema</taxon>
        <taxon>Oxynema aestuarii</taxon>
    </lineage>
</organism>
<feature type="compositionally biased region" description="Polar residues" evidence="1">
    <location>
        <begin position="39"/>
        <end position="50"/>
    </location>
</feature>
<dbReference type="Proteomes" id="UP000500857">
    <property type="component" value="Chromosome"/>
</dbReference>
<protein>
    <recommendedName>
        <fullName evidence="5">Tetratricopeptide repeat protein</fullName>
    </recommendedName>
</protein>
<dbReference type="KEGG" id="oxy:HCG48_22615"/>
<reference evidence="3 4" key="1">
    <citation type="submission" date="2020-04" db="EMBL/GenBank/DDBJ databases">
        <authorList>
            <person name="Basu S."/>
            <person name="Maruthanayagam V."/>
            <person name="Chakraborty S."/>
            <person name="Pramanik A."/>
            <person name="Mukherjee J."/>
            <person name="Brink B."/>
        </authorList>
    </citation>
    <scope>NUCLEOTIDE SEQUENCE [LARGE SCALE GENOMIC DNA]</scope>
    <source>
        <strain evidence="3 4">AP17</strain>
    </source>
</reference>
<evidence type="ECO:0000313" key="4">
    <source>
        <dbReference type="Proteomes" id="UP000500857"/>
    </source>
</evidence>
<accession>A0A6H1U5H7</accession>
<dbReference type="EMBL" id="CP051167">
    <property type="protein sequence ID" value="QIZ73895.1"/>
    <property type="molecule type" value="Genomic_DNA"/>
</dbReference>
<dbReference type="AlphaFoldDB" id="A0A6H1U5H7"/>
<gene>
    <name evidence="3" type="ORF">HCG48_22615</name>
</gene>
<keyword evidence="4" id="KW-1185">Reference proteome</keyword>
<proteinExistence type="predicted"/>
<evidence type="ECO:0000256" key="2">
    <source>
        <dbReference type="SAM" id="SignalP"/>
    </source>
</evidence>
<feature type="chain" id="PRO_5026141270" description="Tetratricopeptide repeat protein" evidence="2">
    <location>
        <begin position="24"/>
        <end position="205"/>
    </location>
</feature>